<evidence type="ECO:0000259" key="8">
    <source>
        <dbReference type="Pfam" id="PF01052"/>
    </source>
</evidence>
<evidence type="ECO:0000256" key="7">
    <source>
        <dbReference type="RuleBase" id="RU362074"/>
    </source>
</evidence>
<dbReference type="InterPro" id="IPR051469">
    <property type="entry name" value="FliN/MopA/SpaO"/>
</dbReference>
<sequence>MANPPDISEDEERALLDVPLEVTAVLGTSTMKVSQLLKMGRGAVVQLERGVGEDIDIKANNNLVARGEVVVVEDHLAISLTKIIKNHSK</sequence>
<keyword evidence="6 7" id="KW-0472">Membrane</keyword>
<comment type="function">
    <text evidence="7">FliN is one of three proteins (FliG, FliN, FliM) that form the rotor-mounted switch complex (C ring), located at the base of the basal body. This complex interacts with the CheY and CheZ chemotaxis proteins, in addition to contacting components of the motor that determine the direction of flagellar rotation.</text>
</comment>
<dbReference type="Gene3D" id="2.30.330.10">
    <property type="entry name" value="SpoA-like"/>
    <property type="match status" value="1"/>
</dbReference>
<keyword evidence="9" id="KW-0282">Flagellum</keyword>
<dbReference type="InterPro" id="IPR001172">
    <property type="entry name" value="FliN_T3SS_HrcQb"/>
</dbReference>
<reference evidence="9 10" key="1">
    <citation type="submission" date="2019-03" db="EMBL/GenBank/DDBJ databases">
        <title>Genomic Encyclopedia of Type Strains, Phase IV (KMG-IV): sequencing the most valuable type-strain genomes for metagenomic binning, comparative biology and taxonomic classification.</title>
        <authorList>
            <person name="Goeker M."/>
        </authorList>
    </citation>
    <scope>NUCLEOTIDE SEQUENCE [LARGE SCALE GENOMIC DNA]</scope>
    <source>
        <strain evidence="9 10">DSM 101688</strain>
    </source>
</reference>
<dbReference type="PANTHER" id="PTHR43484:SF1">
    <property type="entry name" value="FLAGELLAR MOTOR SWITCH PROTEIN FLIN"/>
    <property type="match status" value="1"/>
</dbReference>
<gene>
    <name evidence="9" type="ORF">EDD55_10989</name>
</gene>
<dbReference type="GO" id="GO:0005886">
    <property type="term" value="C:plasma membrane"/>
    <property type="evidence" value="ECO:0007669"/>
    <property type="project" value="UniProtKB-SubCell"/>
</dbReference>
<evidence type="ECO:0000256" key="3">
    <source>
        <dbReference type="ARBA" id="ARBA00022475"/>
    </source>
</evidence>
<dbReference type="SUPFAM" id="SSF101801">
    <property type="entry name" value="Surface presentation of antigens (SPOA)"/>
    <property type="match status" value="1"/>
</dbReference>
<keyword evidence="7" id="KW-0975">Bacterial flagellum</keyword>
<evidence type="ECO:0000256" key="2">
    <source>
        <dbReference type="ARBA" id="ARBA00021897"/>
    </source>
</evidence>
<accession>A0A4R3J4X8</accession>
<evidence type="ECO:0000256" key="5">
    <source>
        <dbReference type="ARBA" id="ARBA00022779"/>
    </source>
</evidence>
<dbReference type="Pfam" id="PF01052">
    <property type="entry name" value="FliMN_C"/>
    <property type="match status" value="1"/>
</dbReference>
<dbReference type="GO" id="GO:0006935">
    <property type="term" value="P:chemotaxis"/>
    <property type="evidence" value="ECO:0007669"/>
    <property type="project" value="UniProtKB-KW"/>
</dbReference>
<evidence type="ECO:0000256" key="6">
    <source>
        <dbReference type="ARBA" id="ARBA00023136"/>
    </source>
</evidence>
<dbReference type="RefSeq" id="WP_132939750.1">
    <property type="nucleotide sequence ID" value="NZ_CP119676.1"/>
</dbReference>
<protein>
    <recommendedName>
        <fullName evidence="2 7">Flagellar motor switch protein FliN</fullName>
    </recommendedName>
</protein>
<dbReference type="Proteomes" id="UP000295304">
    <property type="component" value="Unassembled WGS sequence"/>
</dbReference>
<dbReference type="EMBL" id="SLZW01000009">
    <property type="protein sequence ID" value="TCS60929.1"/>
    <property type="molecule type" value="Genomic_DNA"/>
</dbReference>
<feature type="domain" description="Flagellar motor switch protein FliN-like C-terminal" evidence="8">
    <location>
        <begin position="14"/>
        <end position="84"/>
    </location>
</feature>
<evidence type="ECO:0000313" key="9">
    <source>
        <dbReference type="EMBL" id="TCS60929.1"/>
    </source>
</evidence>
<comment type="similarity">
    <text evidence="1 7">Belongs to the FliN/MopA/SpaO family.</text>
</comment>
<name>A0A4R3J4X8_9PROT</name>
<keyword evidence="9" id="KW-0966">Cell projection</keyword>
<dbReference type="GO" id="GO:0071973">
    <property type="term" value="P:bacterial-type flagellum-dependent cell motility"/>
    <property type="evidence" value="ECO:0007669"/>
    <property type="project" value="UniProtKB-UniRule"/>
</dbReference>
<organism evidence="9 10">
    <name type="scientific">Varunaivibrio sulfuroxidans</name>
    <dbReference type="NCBI Taxonomy" id="1773489"/>
    <lineage>
        <taxon>Bacteria</taxon>
        <taxon>Pseudomonadati</taxon>
        <taxon>Pseudomonadota</taxon>
        <taxon>Alphaproteobacteria</taxon>
        <taxon>Rhodospirillales</taxon>
        <taxon>Magnetovibrionaceae</taxon>
        <taxon>Varunaivibrio</taxon>
    </lineage>
</organism>
<evidence type="ECO:0000256" key="4">
    <source>
        <dbReference type="ARBA" id="ARBA00022500"/>
    </source>
</evidence>
<dbReference type="GO" id="GO:0003774">
    <property type="term" value="F:cytoskeletal motor activity"/>
    <property type="evidence" value="ECO:0007669"/>
    <property type="project" value="UniProtKB-UniRule"/>
</dbReference>
<keyword evidence="10" id="KW-1185">Reference proteome</keyword>
<dbReference type="NCBIfam" id="TIGR02480">
    <property type="entry name" value="fliN"/>
    <property type="match status" value="1"/>
</dbReference>
<keyword evidence="4 7" id="KW-0145">Chemotaxis</keyword>
<keyword evidence="5 7" id="KW-0283">Flagellar rotation</keyword>
<proteinExistence type="inferred from homology"/>
<dbReference type="AlphaFoldDB" id="A0A4R3J4X8"/>
<dbReference type="InterPro" id="IPR001543">
    <property type="entry name" value="FliN-like_C"/>
</dbReference>
<dbReference type="PANTHER" id="PTHR43484">
    <property type="match status" value="1"/>
</dbReference>
<dbReference type="OrthoDB" id="9790303at2"/>
<evidence type="ECO:0000313" key="10">
    <source>
        <dbReference type="Proteomes" id="UP000295304"/>
    </source>
</evidence>
<keyword evidence="3 7" id="KW-1003">Cell membrane</keyword>
<evidence type="ECO:0000256" key="1">
    <source>
        <dbReference type="ARBA" id="ARBA00009226"/>
    </source>
</evidence>
<dbReference type="InterPro" id="IPR036429">
    <property type="entry name" value="SpoA-like_sf"/>
</dbReference>
<comment type="caution">
    <text evidence="9">The sequence shown here is derived from an EMBL/GenBank/DDBJ whole genome shotgun (WGS) entry which is preliminary data.</text>
</comment>
<dbReference type="GO" id="GO:0009425">
    <property type="term" value="C:bacterial-type flagellum basal body"/>
    <property type="evidence" value="ECO:0007669"/>
    <property type="project" value="UniProtKB-SubCell"/>
</dbReference>
<dbReference type="PRINTS" id="PR00956">
    <property type="entry name" value="FLGMOTORFLIN"/>
</dbReference>
<dbReference type="InterPro" id="IPR012826">
    <property type="entry name" value="FliN"/>
</dbReference>
<keyword evidence="9" id="KW-0969">Cilium</keyword>
<comment type="subcellular location">
    <subcellularLocation>
        <location evidence="7">Cell membrane</location>
        <topology evidence="7">Peripheral membrane protein</topology>
        <orientation evidence="7">Cytoplasmic side</orientation>
    </subcellularLocation>
    <subcellularLocation>
        <location evidence="7">Bacterial flagellum basal body</location>
    </subcellularLocation>
</comment>